<dbReference type="Gene3D" id="3.40.309.10">
    <property type="entry name" value="Aldehyde Dehydrogenase, Chain A, domain 2"/>
    <property type="match status" value="1"/>
</dbReference>
<evidence type="ECO:0000256" key="1">
    <source>
        <dbReference type="ARBA" id="ARBA00009986"/>
    </source>
</evidence>
<dbReference type="InterPro" id="IPR016162">
    <property type="entry name" value="Ald_DH_N"/>
</dbReference>
<proteinExistence type="inferred from homology"/>
<feature type="domain" description="Aldehyde dehydrogenase" evidence="3">
    <location>
        <begin position="24"/>
        <end position="480"/>
    </location>
</feature>
<dbReference type="FunFam" id="3.40.605.10:FF:000007">
    <property type="entry name" value="NAD/NADP-dependent betaine aldehyde dehydrogenase"/>
    <property type="match status" value="1"/>
</dbReference>
<dbReference type="EC" id="1.2.1.22" evidence="4"/>
<protein>
    <submittedName>
        <fullName evidence="4">Aldehyde dehydrogenase B</fullName>
        <ecNumber evidence="4">1.2.1.22</ecNumber>
    </submittedName>
</protein>
<evidence type="ECO:0000259" key="3">
    <source>
        <dbReference type="Pfam" id="PF00171"/>
    </source>
</evidence>
<dbReference type="AlphaFoldDB" id="A0A3B1CWY0"/>
<dbReference type="PROSITE" id="PS00070">
    <property type="entry name" value="ALDEHYDE_DEHYDR_CYS"/>
    <property type="match status" value="1"/>
</dbReference>
<dbReference type="PROSITE" id="PS00687">
    <property type="entry name" value="ALDEHYDE_DEHYDR_GLU"/>
    <property type="match status" value="1"/>
</dbReference>
<reference evidence="4" key="1">
    <citation type="submission" date="2018-06" db="EMBL/GenBank/DDBJ databases">
        <authorList>
            <person name="Zhirakovskaya E."/>
        </authorList>
    </citation>
    <scope>NUCLEOTIDE SEQUENCE</scope>
</reference>
<dbReference type="InterPro" id="IPR016161">
    <property type="entry name" value="Ald_DH/histidinol_DH"/>
</dbReference>
<evidence type="ECO:0000256" key="2">
    <source>
        <dbReference type="ARBA" id="ARBA00023002"/>
    </source>
</evidence>
<dbReference type="PANTHER" id="PTHR11699">
    <property type="entry name" value="ALDEHYDE DEHYDROGENASE-RELATED"/>
    <property type="match status" value="1"/>
</dbReference>
<dbReference type="InterPro" id="IPR015590">
    <property type="entry name" value="Aldehyde_DH_dom"/>
</dbReference>
<comment type="similarity">
    <text evidence="1">Belongs to the aldehyde dehydrogenase family.</text>
</comment>
<dbReference type="InterPro" id="IPR029510">
    <property type="entry name" value="Ald_DH_CS_GLU"/>
</dbReference>
<sequence>MSSLKVETVNNFINNEPVAAISGKTFVKLKPADGAPLCKVADSDKADVGKAAQAAIKAKKGWAKTTPVARSEVLRDIAILMRERREEVAEIVHLETGKSVKEALGEVDAAIEQGFFMAGEGRRMYGKTTTSAADNRTSMTVRTPVGVAGLIIAANTPIANVAWKVFPALVCGNTVILKPSEDTPMVAWAFAQIAKDAGLPPGALNIVNGFGETAGAPLVEHEKVALISFTGSTPVGKWIAKTAGGRMAKVFLELGGKNPFVVCDDADLKTACKWVLLSSFSNAGQRCAASSRIIIFESVYEEFKNMLVSESQRLSVGAGDSDDYGAVINERQLNNMIDSISRAKNEGAKVITGGERLTGEKHAGGYFLAPTIIENVAPDSELAQKELFGPIASLFKVSGLDEAIELANDTSYGLTACIHTSNVHRAMEFCHSVEAGVVNVNAGTYGSEPHMPFGGVKHSGNGLREPGTEALDVYCEWKNISLNIFPDKT</sequence>
<dbReference type="Pfam" id="PF00171">
    <property type="entry name" value="Aldedh"/>
    <property type="match status" value="1"/>
</dbReference>
<dbReference type="InterPro" id="IPR016163">
    <property type="entry name" value="Ald_DH_C"/>
</dbReference>
<organism evidence="4">
    <name type="scientific">hydrothermal vent metagenome</name>
    <dbReference type="NCBI Taxonomy" id="652676"/>
    <lineage>
        <taxon>unclassified sequences</taxon>
        <taxon>metagenomes</taxon>
        <taxon>ecological metagenomes</taxon>
    </lineage>
</organism>
<dbReference type="Gene3D" id="3.40.605.10">
    <property type="entry name" value="Aldehyde Dehydrogenase, Chain A, domain 1"/>
    <property type="match status" value="1"/>
</dbReference>
<dbReference type="EMBL" id="UOGE01000089">
    <property type="protein sequence ID" value="VAX23735.1"/>
    <property type="molecule type" value="Genomic_DNA"/>
</dbReference>
<gene>
    <name evidence="4" type="ORF">MNBD_NITROSPINAE02-1778</name>
</gene>
<dbReference type="SUPFAM" id="SSF53720">
    <property type="entry name" value="ALDH-like"/>
    <property type="match status" value="1"/>
</dbReference>
<name>A0A3B1CWY0_9ZZZZ</name>
<keyword evidence="2 4" id="KW-0560">Oxidoreductase</keyword>
<accession>A0A3B1CWY0</accession>
<dbReference type="InterPro" id="IPR016160">
    <property type="entry name" value="Ald_DH_CS_CYS"/>
</dbReference>
<evidence type="ECO:0000313" key="4">
    <source>
        <dbReference type="EMBL" id="VAX23735.1"/>
    </source>
</evidence>
<dbReference type="GO" id="GO:0008911">
    <property type="term" value="F:lactaldehyde dehydrogenase (NAD+) activity"/>
    <property type="evidence" value="ECO:0007669"/>
    <property type="project" value="UniProtKB-EC"/>
</dbReference>